<dbReference type="EMBL" id="CP072167">
    <property type="protein sequence ID" value="QYA06190.1"/>
    <property type="molecule type" value="Genomic_DNA"/>
</dbReference>
<organism evidence="1 3">
    <name type="scientific">Agrobacterium larrymoorei</name>
    <dbReference type="NCBI Taxonomy" id="160699"/>
    <lineage>
        <taxon>Bacteria</taxon>
        <taxon>Pseudomonadati</taxon>
        <taxon>Pseudomonadota</taxon>
        <taxon>Alphaproteobacteria</taxon>
        <taxon>Hyphomicrobiales</taxon>
        <taxon>Rhizobiaceae</taxon>
        <taxon>Rhizobium/Agrobacterium group</taxon>
        <taxon>Agrobacterium</taxon>
    </lineage>
</organism>
<reference evidence="2 4" key="2">
    <citation type="submission" date="2021-03" db="EMBL/GenBank/DDBJ databases">
        <title>Rapid diversification of plasmids in a genus of pathogenic and nitrogen fixing bacteria.</title>
        <authorList>
            <person name="Weisberg A.J."/>
            <person name="Miller M."/>
            <person name="Ream W."/>
            <person name="Grunwald N.J."/>
            <person name="Chang J.H."/>
        </authorList>
    </citation>
    <scope>NUCLEOTIDE SEQUENCE [LARGE SCALE GENOMIC DNA]</scope>
    <source>
        <strain evidence="2 4">AF3.44</strain>
    </source>
</reference>
<sequence length="137" mass="15526">MNEYSDRIRQVATVFTPQDYTITKSFLEANGILVLGTPHNFMLTSIRKDDVSGGVGILVPERQAQEAINLLIETDKPEPQPPLKAAPVKPVKDALTGWLAWLRAVFIYIFIDSGKRENKVSMKRIIHGEWKKIEHEV</sequence>
<reference evidence="1 3" key="1">
    <citation type="submission" date="2019-04" db="EMBL/GenBank/DDBJ databases">
        <title>Complete genome sequence of Agrobacterium larrymoorei CFBP5473.</title>
        <authorList>
            <person name="Haryono M."/>
            <person name="Chou L."/>
            <person name="Lin Y.-C."/>
            <person name="Lai E.-M."/>
            <person name="Kuo C.-H."/>
        </authorList>
    </citation>
    <scope>NUCLEOTIDE SEQUENCE [LARGE SCALE GENOMIC DNA]</scope>
    <source>
        <strain evidence="1 3">CFBP5473</strain>
    </source>
</reference>
<evidence type="ECO:0000313" key="3">
    <source>
        <dbReference type="Proteomes" id="UP000298545"/>
    </source>
</evidence>
<dbReference type="KEGG" id="alf:CFBP5473_10820"/>
<keyword evidence="4" id="KW-1185">Reference proteome</keyword>
<gene>
    <name evidence="1" type="ORF">CFBP5473_10820</name>
    <name evidence="2" type="ORF">J5285_08900</name>
</gene>
<evidence type="ECO:0000313" key="1">
    <source>
        <dbReference type="EMBL" id="QCI98355.1"/>
    </source>
</evidence>
<evidence type="ECO:0000313" key="4">
    <source>
        <dbReference type="Proteomes" id="UP000826513"/>
    </source>
</evidence>
<dbReference type="RefSeq" id="WP_027676899.1">
    <property type="nucleotide sequence ID" value="NZ_CP039691.1"/>
</dbReference>
<proteinExistence type="predicted"/>
<name>A0A4D7DN06_9HYPH</name>
<dbReference type="EMBL" id="CP039691">
    <property type="protein sequence ID" value="QCI98355.1"/>
    <property type="molecule type" value="Genomic_DNA"/>
</dbReference>
<accession>A0A4D7DN06</accession>
<dbReference type="OrthoDB" id="8296179at2"/>
<dbReference type="Proteomes" id="UP000298545">
    <property type="component" value="Chromosome circular"/>
</dbReference>
<protein>
    <recommendedName>
        <fullName evidence="5">DUF2007 domain-containing protein</fullName>
    </recommendedName>
</protein>
<dbReference type="Proteomes" id="UP000826513">
    <property type="component" value="Chromosome 1"/>
</dbReference>
<evidence type="ECO:0008006" key="5">
    <source>
        <dbReference type="Google" id="ProtNLM"/>
    </source>
</evidence>
<evidence type="ECO:0000313" key="2">
    <source>
        <dbReference type="EMBL" id="QYA06190.1"/>
    </source>
</evidence>
<dbReference type="AlphaFoldDB" id="A0A4D7DN06"/>